<protein>
    <submittedName>
        <fullName evidence="3">MFS transporter</fullName>
    </submittedName>
</protein>
<dbReference type="GO" id="GO:0005886">
    <property type="term" value="C:plasma membrane"/>
    <property type="evidence" value="ECO:0007669"/>
    <property type="project" value="TreeGrafter"/>
</dbReference>
<sequence length="479" mass="49447">MSTDAPDAGAAASPLPSRTKNLSPSTIARYAIGSLGTGGFATLPGLVLTYYLTDSLGVAALVAGLVITVAKIWDVVIDPIVGALTDRDLARHGSRRRLMRVGALSIPVLFALTFAVPPSVGPLVGAVWVFIAFTLTATAFSLFQVPYIALPAELTPDYDERTRLLTWRVVVLTVAILLFGAGGPALRRLTGDPVTGYLVMGVVAGVVIGVGMLVATTVARRPVTARGDAVVPVRTGALATAARAGIRAHYATGIHALRRSRPFRLLLTTFVLQALATGLMLAGAQYLARWVLHSEAAVELLFAALIAPALLAAPAWGALARRIGKERAFAIASVVFAVAALSIIGTLWMPGAWVYAPVGIAGIAYAGMQSLPMAMLPDVISHDERTHGPGRAGAFSGVWTAGETVGFALGATVLSLILAATGYVSSTAAESVAQPEAAIAGIIVSFSIAPAALIALSLVTLARYPLRRADIAATAPVRA</sequence>
<evidence type="ECO:0000256" key="1">
    <source>
        <dbReference type="SAM" id="MobiDB-lite"/>
    </source>
</evidence>
<feature type="transmembrane region" description="Helical" evidence="2">
    <location>
        <begin position="58"/>
        <end position="77"/>
    </location>
</feature>
<feature type="transmembrane region" description="Helical" evidence="2">
    <location>
        <begin position="98"/>
        <end position="117"/>
    </location>
</feature>
<name>A0A7D4Q6H4_9MICO</name>
<keyword evidence="2" id="KW-0472">Membrane</keyword>
<dbReference type="RefSeq" id="WP_172988579.1">
    <property type="nucleotide sequence ID" value="NZ_CP054038.1"/>
</dbReference>
<dbReference type="InterPro" id="IPR036259">
    <property type="entry name" value="MFS_trans_sf"/>
</dbReference>
<dbReference type="SUPFAM" id="SSF103473">
    <property type="entry name" value="MFS general substrate transporter"/>
    <property type="match status" value="1"/>
</dbReference>
<proteinExistence type="predicted"/>
<evidence type="ECO:0000313" key="4">
    <source>
        <dbReference type="Proteomes" id="UP000502498"/>
    </source>
</evidence>
<dbReference type="PANTHER" id="PTHR11328">
    <property type="entry name" value="MAJOR FACILITATOR SUPERFAMILY DOMAIN-CONTAINING PROTEIN"/>
    <property type="match status" value="1"/>
</dbReference>
<evidence type="ECO:0000256" key="2">
    <source>
        <dbReference type="SAM" id="Phobius"/>
    </source>
</evidence>
<organism evidence="3 4">
    <name type="scientific">Microbacterium hominis</name>
    <dbReference type="NCBI Taxonomy" id="162426"/>
    <lineage>
        <taxon>Bacteria</taxon>
        <taxon>Bacillati</taxon>
        <taxon>Actinomycetota</taxon>
        <taxon>Actinomycetes</taxon>
        <taxon>Micrococcales</taxon>
        <taxon>Microbacteriaceae</taxon>
        <taxon>Microbacterium</taxon>
    </lineage>
</organism>
<feature type="transmembrane region" description="Helical" evidence="2">
    <location>
        <begin position="194"/>
        <end position="216"/>
    </location>
</feature>
<feature type="transmembrane region" description="Helical" evidence="2">
    <location>
        <begin position="164"/>
        <end position="182"/>
    </location>
</feature>
<dbReference type="AlphaFoldDB" id="A0A7D4Q6H4"/>
<dbReference type="PANTHER" id="PTHR11328:SF24">
    <property type="entry name" value="MAJOR FACILITATOR SUPERFAMILY (MFS) PROFILE DOMAIN-CONTAINING PROTEIN"/>
    <property type="match status" value="1"/>
</dbReference>
<accession>A0A7D4Q6H4</accession>
<keyword evidence="2" id="KW-1133">Transmembrane helix</keyword>
<reference evidence="3 4" key="1">
    <citation type="submission" date="2020-05" db="EMBL/GenBank/DDBJ databases">
        <title>Strain PA2F3 complete genome.</title>
        <authorList>
            <person name="Kim Y.-S."/>
            <person name="Kim S.-J."/>
            <person name="Jung H.-k."/>
            <person name="Kim S.-E."/>
            <person name="Kim K.-H."/>
        </authorList>
    </citation>
    <scope>NUCLEOTIDE SEQUENCE [LARGE SCALE GENOMIC DNA]</scope>
    <source>
        <strain evidence="3 4">PA2F3</strain>
    </source>
</reference>
<dbReference type="GO" id="GO:0008643">
    <property type="term" value="P:carbohydrate transport"/>
    <property type="evidence" value="ECO:0007669"/>
    <property type="project" value="InterPro"/>
</dbReference>
<dbReference type="InterPro" id="IPR039672">
    <property type="entry name" value="MFS_2"/>
</dbReference>
<feature type="transmembrane region" description="Helical" evidence="2">
    <location>
        <begin position="265"/>
        <end position="288"/>
    </location>
</feature>
<feature type="transmembrane region" description="Helical" evidence="2">
    <location>
        <begin position="328"/>
        <end position="348"/>
    </location>
</feature>
<feature type="region of interest" description="Disordered" evidence="1">
    <location>
        <begin position="1"/>
        <end position="20"/>
    </location>
</feature>
<dbReference type="Pfam" id="PF13347">
    <property type="entry name" value="MFS_2"/>
    <property type="match status" value="1"/>
</dbReference>
<evidence type="ECO:0000313" key="3">
    <source>
        <dbReference type="EMBL" id="QKJ18199.1"/>
    </source>
</evidence>
<feature type="transmembrane region" description="Helical" evidence="2">
    <location>
        <begin position="300"/>
        <end position="319"/>
    </location>
</feature>
<feature type="transmembrane region" description="Helical" evidence="2">
    <location>
        <begin position="123"/>
        <end position="143"/>
    </location>
</feature>
<feature type="transmembrane region" description="Helical" evidence="2">
    <location>
        <begin position="437"/>
        <end position="459"/>
    </location>
</feature>
<dbReference type="EMBL" id="CP054038">
    <property type="protein sequence ID" value="QKJ18199.1"/>
    <property type="molecule type" value="Genomic_DNA"/>
</dbReference>
<dbReference type="Proteomes" id="UP000502498">
    <property type="component" value="Chromosome"/>
</dbReference>
<gene>
    <name evidence="3" type="ORF">HQM25_01425</name>
</gene>
<feature type="transmembrane region" description="Helical" evidence="2">
    <location>
        <begin position="397"/>
        <end position="425"/>
    </location>
</feature>
<dbReference type="GO" id="GO:0015293">
    <property type="term" value="F:symporter activity"/>
    <property type="evidence" value="ECO:0007669"/>
    <property type="project" value="InterPro"/>
</dbReference>
<feature type="transmembrane region" description="Helical" evidence="2">
    <location>
        <begin position="354"/>
        <end position="376"/>
    </location>
</feature>
<keyword evidence="2" id="KW-0812">Transmembrane</keyword>
<dbReference type="Gene3D" id="1.20.1250.20">
    <property type="entry name" value="MFS general substrate transporter like domains"/>
    <property type="match status" value="2"/>
</dbReference>
<feature type="transmembrane region" description="Helical" evidence="2">
    <location>
        <begin position="27"/>
        <end position="52"/>
    </location>
</feature>